<evidence type="ECO:0000259" key="14">
    <source>
        <dbReference type="PROSITE" id="PS51483"/>
    </source>
</evidence>
<evidence type="ECO:0000256" key="2">
    <source>
        <dbReference type="ARBA" id="ARBA00004496"/>
    </source>
</evidence>
<evidence type="ECO:0000256" key="7">
    <source>
        <dbReference type="ARBA" id="ARBA00022723"/>
    </source>
</evidence>
<dbReference type="InterPro" id="IPR020825">
    <property type="entry name" value="Phe-tRNA_synthase-like_B3/B4"/>
</dbReference>
<dbReference type="PANTHER" id="PTHR10947">
    <property type="entry name" value="PHENYLALANYL-TRNA SYNTHETASE BETA CHAIN AND LEUCINE-RICH REPEAT-CONTAINING PROTEIN 47"/>
    <property type="match status" value="1"/>
</dbReference>
<dbReference type="InterPro" id="IPR040659">
    <property type="entry name" value="PhetRS_B1"/>
</dbReference>
<dbReference type="GO" id="GO:0005524">
    <property type="term" value="F:ATP binding"/>
    <property type="evidence" value="ECO:0007669"/>
    <property type="project" value="UniProtKB-KW"/>
</dbReference>
<dbReference type="Gene3D" id="3.50.40.10">
    <property type="entry name" value="Phenylalanyl-trna Synthetase, Chain B, domain 3"/>
    <property type="match status" value="1"/>
</dbReference>
<dbReference type="FunFam" id="3.50.40.10:FF:000002">
    <property type="entry name" value="phenylalanine--tRNA ligase beta subunit"/>
    <property type="match status" value="1"/>
</dbReference>
<dbReference type="GO" id="GO:0004826">
    <property type="term" value="F:phenylalanine-tRNA ligase activity"/>
    <property type="evidence" value="ECO:0007669"/>
    <property type="project" value="UniProtKB-EC"/>
</dbReference>
<reference evidence="15" key="1">
    <citation type="journal article" date="2012" name="Proc. Natl. Acad. Sci. U.S.A.">
        <title>Antigenic diversity is generated by distinct evolutionary mechanisms in African trypanosome species.</title>
        <authorList>
            <person name="Jackson A.P."/>
            <person name="Berry A."/>
            <person name="Aslett M."/>
            <person name="Allison H.C."/>
            <person name="Burton P."/>
            <person name="Vavrova-Anderson J."/>
            <person name="Brown R."/>
            <person name="Browne H."/>
            <person name="Corton N."/>
            <person name="Hauser H."/>
            <person name="Gamble J."/>
            <person name="Gilderthorp R."/>
            <person name="Marcello L."/>
            <person name="McQuillan J."/>
            <person name="Otto T.D."/>
            <person name="Quail M.A."/>
            <person name="Sanders M.J."/>
            <person name="van Tonder A."/>
            <person name="Ginger M.L."/>
            <person name="Field M.C."/>
            <person name="Barry J.D."/>
            <person name="Hertz-Fowler C."/>
            <person name="Berriman M."/>
        </authorList>
    </citation>
    <scope>NUCLEOTIDE SEQUENCE</scope>
    <source>
        <strain evidence="15">IL3000</strain>
    </source>
</reference>
<accession>G0UZK9</accession>
<dbReference type="FunFam" id="3.30.930.10:FF:000084">
    <property type="entry name" value="Phenylalanine-tRNA ligase, beta subunit"/>
    <property type="match status" value="1"/>
</dbReference>
<keyword evidence="12 15" id="KW-0030">Aminoacyl-tRNA synthetase</keyword>
<protein>
    <recommendedName>
        <fullName evidence="4">phenylalanine--tRNA ligase</fullName>
        <ecNumber evidence="4">6.1.1.20</ecNumber>
    </recommendedName>
    <alternativeName>
        <fullName evidence="13">Phenylalanyl-tRNA synthetase beta subunit</fullName>
    </alternativeName>
</protein>
<dbReference type="GO" id="GO:0000287">
    <property type="term" value="F:magnesium ion binding"/>
    <property type="evidence" value="ECO:0007669"/>
    <property type="project" value="InterPro"/>
</dbReference>
<dbReference type="SUPFAM" id="SSF56037">
    <property type="entry name" value="PheT/TilS domain"/>
    <property type="match status" value="1"/>
</dbReference>
<dbReference type="Gene3D" id="3.30.56.10">
    <property type="match status" value="2"/>
</dbReference>
<dbReference type="Pfam" id="PF03483">
    <property type="entry name" value="B3_4"/>
    <property type="match status" value="1"/>
</dbReference>
<evidence type="ECO:0000256" key="13">
    <source>
        <dbReference type="ARBA" id="ARBA00033189"/>
    </source>
</evidence>
<evidence type="ECO:0000256" key="3">
    <source>
        <dbReference type="ARBA" id="ARBA00007438"/>
    </source>
</evidence>
<dbReference type="InterPro" id="IPR005147">
    <property type="entry name" value="tRNA_synthase_B5-dom"/>
</dbReference>
<name>G0UZK9_TRYCI</name>
<evidence type="ECO:0000256" key="12">
    <source>
        <dbReference type="ARBA" id="ARBA00023146"/>
    </source>
</evidence>
<sequence>MPTLAVARDFLFDLIGKKYTEEQFEDICFQFGVELDDVTSEREMLRREQGDSVTAKGEELSDDVIYKIDTPANRYDLLCAEGMGMALKVFLGMVPAPVFRVVNKSNPHYTMRVDKTVRNVRDYIVCAVLRNIRFNERSYRSFIDFQDKLHLGLARRRALASVGTHDLDKIGQNQFLYAARPAGSIRFVPLNQQGRVLDCGGNGLAEFYKDDRHISKFIPLLSNFSHYPVVLDGKGENILSLPPIINSEYSRISTDTKNVFIECTAPDHHKASVLVNQLVCAFSTYCEEPFTVEAVRVEYDEPAPDGTKAEVTPNLDSKLVSVEQGKVERLVGIKLESVNQMGKLLERMLHHVAKVEDTTVTVEVPPTRPDVLGSIDLIEDVAIAYGYENIVHKECTTFGNVDQQPLSKLSHLIRIEMANAGYMELLTFSLCSRDEGFARLGRADNDVAVHISNPKTMEFQICRPSLMPGILKTLSANKSHSLPLRFFECADVVLIDNEKNFPPVITPTMQYPRCGARNQRHLAALHCCSESSSFEDIHGLVEFVMLKLGVMRKSECDMSAAAGRQEQEEDAYTLERSNDGAFFPGRCMDVFLHRGGEVVCIGSFGVVHPNTLKAYDIPFPCSYMELNVQFAQ</sequence>
<evidence type="ECO:0000256" key="1">
    <source>
        <dbReference type="ARBA" id="ARBA00001946"/>
    </source>
</evidence>
<evidence type="ECO:0000256" key="8">
    <source>
        <dbReference type="ARBA" id="ARBA00022741"/>
    </source>
</evidence>
<dbReference type="InterPro" id="IPR045060">
    <property type="entry name" value="Phe-tRNA-ligase_IIc_bsu"/>
</dbReference>
<dbReference type="AlphaFoldDB" id="G0UZK9"/>
<keyword evidence="10" id="KW-0460">Magnesium</keyword>
<evidence type="ECO:0000313" key="15">
    <source>
        <dbReference type="EMBL" id="CCC94828.1"/>
    </source>
</evidence>
<proteinExistence type="inferred from homology"/>
<dbReference type="SUPFAM" id="SSF46955">
    <property type="entry name" value="Putative DNA-binding domain"/>
    <property type="match status" value="2"/>
</dbReference>
<feature type="domain" description="B5" evidence="14">
    <location>
        <begin position="315"/>
        <end position="392"/>
    </location>
</feature>
<dbReference type="PROSITE" id="PS51483">
    <property type="entry name" value="B5"/>
    <property type="match status" value="1"/>
</dbReference>
<keyword evidence="6" id="KW-0436">Ligase</keyword>
<dbReference type="SMART" id="SM00874">
    <property type="entry name" value="B5"/>
    <property type="match status" value="1"/>
</dbReference>
<keyword evidence="5" id="KW-0963">Cytoplasm</keyword>
<gene>
    <name evidence="15" type="ORF">TCIL3000_11_2160</name>
</gene>
<comment type="cofactor">
    <cofactor evidence="1">
        <name>Mg(2+)</name>
        <dbReference type="ChEBI" id="CHEBI:18420"/>
    </cofactor>
</comment>
<evidence type="ECO:0000256" key="10">
    <source>
        <dbReference type="ARBA" id="ARBA00022842"/>
    </source>
</evidence>
<dbReference type="InterPro" id="IPR005146">
    <property type="entry name" value="B3/B4_tRNA-bd"/>
</dbReference>
<dbReference type="EC" id="6.1.1.20" evidence="4"/>
<dbReference type="InterPro" id="IPR009061">
    <property type="entry name" value="DNA-bd_dom_put_sf"/>
</dbReference>
<dbReference type="GO" id="GO:0009328">
    <property type="term" value="C:phenylalanine-tRNA ligase complex"/>
    <property type="evidence" value="ECO:0007669"/>
    <property type="project" value="TreeGrafter"/>
</dbReference>
<dbReference type="InterPro" id="IPR045864">
    <property type="entry name" value="aa-tRNA-synth_II/BPL/LPL"/>
</dbReference>
<dbReference type="VEuPathDB" id="TriTrypDB:TcIL3000.11.2160"/>
<evidence type="ECO:0000256" key="5">
    <source>
        <dbReference type="ARBA" id="ARBA00022490"/>
    </source>
</evidence>
<keyword evidence="9" id="KW-0067">ATP-binding</keyword>
<dbReference type="EMBL" id="HE575324">
    <property type="protein sequence ID" value="CCC94828.1"/>
    <property type="molecule type" value="Genomic_DNA"/>
</dbReference>
<keyword evidence="7" id="KW-0479">Metal-binding</keyword>
<dbReference type="SUPFAM" id="SSF55681">
    <property type="entry name" value="Class II aaRS and biotin synthetases"/>
    <property type="match status" value="1"/>
</dbReference>
<dbReference type="NCBIfam" id="TIGR00471">
    <property type="entry name" value="pheT_arch"/>
    <property type="match status" value="1"/>
</dbReference>
<evidence type="ECO:0000256" key="11">
    <source>
        <dbReference type="ARBA" id="ARBA00022917"/>
    </source>
</evidence>
<dbReference type="Pfam" id="PF03484">
    <property type="entry name" value="B5"/>
    <property type="match status" value="1"/>
</dbReference>
<comment type="subcellular location">
    <subcellularLocation>
        <location evidence="2">Cytoplasm</location>
    </subcellularLocation>
</comment>
<dbReference type="SMART" id="SM00873">
    <property type="entry name" value="B3_4"/>
    <property type="match status" value="1"/>
</dbReference>
<dbReference type="CDD" id="cd00769">
    <property type="entry name" value="PheRS_beta_core"/>
    <property type="match status" value="1"/>
</dbReference>
<dbReference type="InterPro" id="IPR004531">
    <property type="entry name" value="Phe-tRNA-synth_IIc_bsu_arc_euk"/>
</dbReference>
<keyword evidence="11" id="KW-0648">Protein biosynthesis</keyword>
<dbReference type="Pfam" id="PF18262">
    <property type="entry name" value="PhetRS_B1"/>
    <property type="match status" value="1"/>
</dbReference>
<keyword evidence="8" id="KW-0547">Nucleotide-binding</keyword>
<comment type="similarity">
    <text evidence="3">Belongs to the phenylalanyl-tRNA synthetase beta subunit family. Type 2 subfamily.</text>
</comment>
<evidence type="ECO:0000256" key="9">
    <source>
        <dbReference type="ARBA" id="ARBA00022840"/>
    </source>
</evidence>
<dbReference type="GO" id="GO:0003723">
    <property type="term" value="F:RNA binding"/>
    <property type="evidence" value="ECO:0007669"/>
    <property type="project" value="InterPro"/>
</dbReference>
<dbReference type="InterPro" id="IPR041616">
    <property type="entry name" value="PheRS_beta_core"/>
</dbReference>
<evidence type="ECO:0000256" key="4">
    <source>
        <dbReference type="ARBA" id="ARBA00012814"/>
    </source>
</evidence>
<evidence type="ECO:0000256" key="6">
    <source>
        <dbReference type="ARBA" id="ARBA00022598"/>
    </source>
</evidence>
<dbReference type="GO" id="GO:0006432">
    <property type="term" value="P:phenylalanyl-tRNA aminoacylation"/>
    <property type="evidence" value="ECO:0007669"/>
    <property type="project" value="InterPro"/>
</dbReference>
<dbReference type="Gene3D" id="3.30.930.10">
    <property type="entry name" value="Bira Bifunctional Protein, Domain 2"/>
    <property type="match status" value="1"/>
</dbReference>
<dbReference type="PANTHER" id="PTHR10947:SF0">
    <property type="entry name" value="PHENYLALANINE--TRNA LIGASE BETA SUBUNIT"/>
    <property type="match status" value="1"/>
</dbReference>
<organism evidence="15">
    <name type="scientific">Trypanosoma congolense (strain IL3000)</name>
    <dbReference type="NCBI Taxonomy" id="1068625"/>
    <lineage>
        <taxon>Eukaryota</taxon>
        <taxon>Discoba</taxon>
        <taxon>Euglenozoa</taxon>
        <taxon>Kinetoplastea</taxon>
        <taxon>Metakinetoplastina</taxon>
        <taxon>Trypanosomatida</taxon>
        <taxon>Trypanosomatidae</taxon>
        <taxon>Trypanosoma</taxon>
        <taxon>Nannomonas</taxon>
    </lineage>
</organism>
<dbReference type="Pfam" id="PF17759">
    <property type="entry name" value="tRNA_synthFbeta"/>
    <property type="match status" value="1"/>
</dbReference>